<name>A0ABZ0J620_9BURK</name>
<protein>
    <submittedName>
        <fullName evidence="2">CHAT domain-containing protein</fullName>
    </submittedName>
</protein>
<dbReference type="InterPro" id="IPR024983">
    <property type="entry name" value="CHAT_dom"/>
</dbReference>
<reference evidence="2 3" key="1">
    <citation type="submission" date="2023-03" db="EMBL/GenBank/DDBJ databases">
        <title>Diaphorobacter basophil sp. nov., isolated from a sewage-treatment plant.</title>
        <authorList>
            <person name="Yang K."/>
        </authorList>
    </citation>
    <scope>NUCLEOTIDE SEQUENCE [LARGE SCALE GENOMIC DNA]</scope>
    <source>
        <strain evidence="2 3">Y-1</strain>
    </source>
</reference>
<organism evidence="2 3">
    <name type="scientific">Diaphorobacter limosus</name>
    <dbReference type="NCBI Taxonomy" id="3036128"/>
    <lineage>
        <taxon>Bacteria</taxon>
        <taxon>Pseudomonadati</taxon>
        <taxon>Pseudomonadota</taxon>
        <taxon>Betaproteobacteria</taxon>
        <taxon>Burkholderiales</taxon>
        <taxon>Comamonadaceae</taxon>
        <taxon>Diaphorobacter</taxon>
    </lineage>
</organism>
<feature type="domain" description="CHAT" evidence="1">
    <location>
        <begin position="750"/>
        <end position="1015"/>
    </location>
</feature>
<dbReference type="Proteomes" id="UP001303211">
    <property type="component" value="Chromosome"/>
</dbReference>
<gene>
    <name evidence="2" type="ORF">P4826_06360</name>
</gene>
<dbReference type="EMBL" id="CP136921">
    <property type="protein sequence ID" value="WOO33689.1"/>
    <property type="molecule type" value="Genomic_DNA"/>
</dbReference>
<keyword evidence="3" id="KW-1185">Reference proteome</keyword>
<evidence type="ECO:0000313" key="3">
    <source>
        <dbReference type="Proteomes" id="UP001303211"/>
    </source>
</evidence>
<sequence length="1022" mass="110317">MTDQQATAPDWSRFHGAMVSGTMQGEILSACERAWAWLELPAEDCARRIEDTIHSDVAARWQLQALPFVRHRLMHEAGIHPNDNAPRAALSDSVATGQASAAELELSRHLNATLAIDRLVTERFPDAVLPPASSDGQREALLGRTPALTEAMHACDVARATPQGLARLQAAIAVLDAAGSQAQGDIAREQAWWLGLAWWAAGRAALELGQQGAGRQAYEHAVAHYTQAADTQAAEDCRERLRDLAARRTGDFDTAAGRELSALLLRRDPLGRARALCRLVRETLATGDRFEAARLAEQAALVLAEAGYPDPESDFDKAAQQWVDSACPTCTGSALIAQLCEIAQHWAAILGARASQRMQDDPAASEHAELVLRRISPWAGELLNQADAAEQATAQRFALWCPPQTQPLPERHPAAPLPQGMVTLDMLDDSLAELRSACNERADPAQVDEARALRASAQQAGARIHVVRAWLEEAYVLLALQRPAEAAEASQQALDCLLAGAKPALSAFATGFERELYLTAISYQARAFMATQDSAAIIALCEPVIRDLEGERLRVSSPYQQSAFLATRTELYEAVAAAAYRTQRLDLLLEISELLKARAALRSRLAPSTPSENGDLDAELRACNAGLLAATPESDQERSLRERRRWLFSARAIRRAGDGQVMPPISVAALQAVLTPQEAAITWFWLGTATLIVLALTADRTRHMVVKLDANQQARLADYLACIHALAEAQPRYGTLIPAMDALIAEIGPVLLPQAARDLLDGKTRLILCPHRQLHLFAFHAVLHDGSPLGATYAIRYTPSLSSLFVPWRGDGQEAVLLVGVRQFDDPALPELPEAEQEALTVAALHGPNGRALTGATKAQFLAQALPSLRCLHLATHGSSVLTGAAADDPLDCALHLRDAAVSGWELTGLHLPAELVVLATCHSAQRAIAGRGLDSLPGDDLFGLPATLCEAGVHQLLGALWSAQDNAARTIVSEFHRAYARGAEADVALRDALHAYLANASHPREAFFWAPFTLTAFSRRV</sequence>
<evidence type="ECO:0000313" key="2">
    <source>
        <dbReference type="EMBL" id="WOO33689.1"/>
    </source>
</evidence>
<dbReference type="RefSeq" id="WP_317703054.1">
    <property type="nucleotide sequence ID" value="NZ_CP136921.1"/>
</dbReference>
<dbReference type="Pfam" id="PF12770">
    <property type="entry name" value="CHAT"/>
    <property type="match status" value="1"/>
</dbReference>
<proteinExistence type="predicted"/>
<evidence type="ECO:0000259" key="1">
    <source>
        <dbReference type="Pfam" id="PF12770"/>
    </source>
</evidence>
<accession>A0ABZ0J620</accession>